<dbReference type="PANTHER" id="PTHR42998">
    <property type="entry name" value="TYPE I RESTRICTION ENZYME HINDVIIP M PROTEIN-RELATED"/>
    <property type="match status" value="1"/>
</dbReference>
<dbReference type="STRING" id="1121927.GOHSU_04_00350"/>
<gene>
    <name evidence="4" type="ORF">GOHSU_04_00350</name>
</gene>
<dbReference type="eggNOG" id="COG0732">
    <property type="taxonomic scope" value="Bacteria"/>
</dbReference>
<evidence type="ECO:0000256" key="2">
    <source>
        <dbReference type="ARBA" id="ARBA00023125"/>
    </source>
</evidence>
<keyword evidence="4" id="KW-0489">Methyltransferase</keyword>
<dbReference type="PANTHER" id="PTHR42998:SF1">
    <property type="entry name" value="TYPE I RESTRICTION ENZYME HINDI METHYLASE SUBUNIT"/>
    <property type="match status" value="1"/>
</dbReference>
<keyword evidence="4" id="KW-0808">Transferase</keyword>
<evidence type="ECO:0000259" key="3">
    <source>
        <dbReference type="Pfam" id="PF02384"/>
    </source>
</evidence>
<dbReference type="PRINTS" id="PR00507">
    <property type="entry name" value="N12N6MTFRASE"/>
</dbReference>
<evidence type="ECO:0000313" key="4">
    <source>
        <dbReference type="EMBL" id="GAC56166.1"/>
    </source>
</evidence>
<dbReference type="PROSITE" id="PS00092">
    <property type="entry name" value="N6_MTASE"/>
    <property type="match status" value="1"/>
</dbReference>
<dbReference type="EMBL" id="BANT01000004">
    <property type="protein sequence ID" value="GAC56166.1"/>
    <property type="molecule type" value="Genomic_DNA"/>
</dbReference>
<dbReference type="eggNOG" id="COG0286">
    <property type="taxonomic scope" value="Bacteria"/>
</dbReference>
<dbReference type="Pfam" id="PF02384">
    <property type="entry name" value="N6_Mtase"/>
    <property type="match status" value="1"/>
</dbReference>
<evidence type="ECO:0000313" key="5">
    <source>
        <dbReference type="Proteomes" id="UP000053405"/>
    </source>
</evidence>
<dbReference type="InterPro" id="IPR029063">
    <property type="entry name" value="SAM-dependent_MTases_sf"/>
</dbReference>
<dbReference type="SUPFAM" id="SSF116734">
    <property type="entry name" value="DNA methylase specificity domain"/>
    <property type="match status" value="1"/>
</dbReference>
<name>L7L5Y8_9ACTN</name>
<organism evidence="4 5">
    <name type="scientific">Gordonia hirsuta DSM 44140 = NBRC 16056</name>
    <dbReference type="NCBI Taxonomy" id="1121927"/>
    <lineage>
        <taxon>Bacteria</taxon>
        <taxon>Bacillati</taxon>
        <taxon>Actinomycetota</taxon>
        <taxon>Actinomycetes</taxon>
        <taxon>Mycobacteriales</taxon>
        <taxon>Gordoniaceae</taxon>
        <taxon>Gordonia</taxon>
    </lineage>
</organism>
<dbReference type="SUPFAM" id="SSF53335">
    <property type="entry name" value="S-adenosyl-L-methionine-dependent methyltransferases"/>
    <property type="match status" value="1"/>
</dbReference>
<dbReference type="Proteomes" id="UP000053405">
    <property type="component" value="Unassembled WGS sequence"/>
</dbReference>
<dbReference type="GO" id="GO:0009307">
    <property type="term" value="P:DNA restriction-modification system"/>
    <property type="evidence" value="ECO:0007669"/>
    <property type="project" value="UniProtKB-KW"/>
</dbReference>
<feature type="domain" description="DNA methylase adenine-specific" evidence="3">
    <location>
        <begin position="125"/>
        <end position="354"/>
    </location>
</feature>
<keyword evidence="2" id="KW-0238">DNA-binding</keyword>
<dbReference type="Gene3D" id="3.40.50.150">
    <property type="entry name" value="Vaccinia Virus protein VP39"/>
    <property type="match status" value="1"/>
</dbReference>
<protein>
    <submittedName>
        <fullName evidence="4">Putative methyltransferase</fullName>
    </submittedName>
</protein>
<dbReference type="GO" id="GO:0008170">
    <property type="term" value="F:N-methyltransferase activity"/>
    <property type="evidence" value="ECO:0007669"/>
    <property type="project" value="InterPro"/>
</dbReference>
<dbReference type="Gene3D" id="3.90.220.20">
    <property type="entry name" value="DNA methylase specificity domains"/>
    <property type="match status" value="1"/>
</dbReference>
<dbReference type="GO" id="GO:0032259">
    <property type="term" value="P:methylation"/>
    <property type="evidence" value="ECO:0007669"/>
    <property type="project" value="UniProtKB-KW"/>
</dbReference>
<dbReference type="AlphaFoldDB" id="L7L5Y8"/>
<dbReference type="InterPro" id="IPR052916">
    <property type="entry name" value="Type-I_RE_MTase_Subunit"/>
</dbReference>
<dbReference type="InterPro" id="IPR044946">
    <property type="entry name" value="Restrct_endonuc_typeI_TRD_sf"/>
</dbReference>
<dbReference type="GO" id="GO:0003677">
    <property type="term" value="F:DNA binding"/>
    <property type="evidence" value="ECO:0007669"/>
    <property type="project" value="UniProtKB-KW"/>
</dbReference>
<reference evidence="4 5" key="1">
    <citation type="submission" date="2012-12" db="EMBL/GenBank/DDBJ databases">
        <title>Whole genome shotgun sequence of Gordonia hirsuta NBRC 16056.</title>
        <authorList>
            <person name="Isaki-Nakamura S."/>
            <person name="Hosoyama A."/>
            <person name="Tsuchikane K."/>
            <person name="Katsumata H."/>
            <person name="Baba S."/>
            <person name="Yamazaki S."/>
            <person name="Fujita N."/>
        </authorList>
    </citation>
    <scope>NUCLEOTIDE SEQUENCE [LARGE SCALE GENOMIC DNA]</scope>
    <source>
        <strain evidence="4 5">NBRC 16056</strain>
    </source>
</reference>
<accession>L7L5Y8</accession>
<dbReference type="InterPro" id="IPR002052">
    <property type="entry name" value="DNA_methylase_N6_adenine_CS"/>
</dbReference>
<proteinExistence type="predicted"/>
<dbReference type="InterPro" id="IPR003356">
    <property type="entry name" value="DNA_methylase_A-5"/>
</dbReference>
<sequence>MSAPENSHLAEAFRRVYYFLYANGKASRAERIVEDLTLALLVKLATERSGRTGAWQAVLAGDDDPATLPALAREEFPGAIGPAEAFHNDAAVVRSALQALDDVDLRHAPAHIVGEAFQAVLGPRIRGEKGQFFTPRTLVAAMTTILDPREGEHVLDPSAGSGGFLAHAVAHAAATGATIQVTGADKDHDLYRLMTAMLAMVAGQHGTAHHRNSLAPDAWVDAHGRPARYDVILTNPPFGARIGITDPELLARYDFGYGWVRSADGRWCRTDKLESARDPQLLFIELCVRLLRPGGRMGIVLPEGVFGNVGSGFVWPWLTARGTVDALLDCPRTTFQPGTDTKTNVLFFTKNDDAGGKDDTAGITGESPRPAWIASALYCGHDRRGKSVTTDGRPYRDDFADLAAGYRHRADGGTGWTPVDLTGHTYLVPRYFQRPAPRTAAEQELLAGAHWATLGHLRDRGDLVIRKGREPGSAAYGTGDIPFIRTSDLNNFEVSTDPTKSVSEAVYLEHREALDLRIGDVLIVVDGRYRIGTCGMITARNVRSLVQSHLQIVTVAPEATDLDPFAFMFALTLPSVRLRIRDLVFVQSTLGTLGKRLYELEIPLLGGDGPWAARVEAFRRTVTQRDRLLAELETATRGEAFEL</sequence>
<evidence type="ECO:0000256" key="1">
    <source>
        <dbReference type="ARBA" id="ARBA00022747"/>
    </source>
</evidence>
<comment type="caution">
    <text evidence="4">The sequence shown here is derived from an EMBL/GenBank/DDBJ whole genome shotgun (WGS) entry which is preliminary data.</text>
</comment>
<keyword evidence="5" id="KW-1185">Reference proteome</keyword>
<keyword evidence="1" id="KW-0680">Restriction system</keyword>
<dbReference type="RefSeq" id="WP_005935859.1">
    <property type="nucleotide sequence ID" value="NZ_ATVK01000041.1"/>
</dbReference>